<gene>
    <name evidence="1" type="ORF">MtrDRAFT_AC172744g9v1</name>
</gene>
<accession>A2Q656</accession>
<organism evidence="1">
    <name type="scientific">Medicago truncatula</name>
    <name type="common">Barrel medic</name>
    <name type="synonym">Medicago tribuloides</name>
    <dbReference type="NCBI Taxonomy" id="3880"/>
    <lineage>
        <taxon>Eukaryota</taxon>
        <taxon>Viridiplantae</taxon>
        <taxon>Streptophyta</taxon>
        <taxon>Embryophyta</taxon>
        <taxon>Tracheophyta</taxon>
        <taxon>Spermatophyta</taxon>
        <taxon>Magnoliopsida</taxon>
        <taxon>eudicotyledons</taxon>
        <taxon>Gunneridae</taxon>
        <taxon>Pentapetalae</taxon>
        <taxon>rosids</taxon>
        <taxon>fabids</taxon>
        <taxon>Fabales</taxon>
        <taxon>Fabaceae</taxon>
        <taxon>Papilionoideae</taxon>
        <taxon>50 kb inversion clade</taxon>
        <taxon>NPAAA clade</taxon>
        <taxon>Hologalegina</taxon>
        <taxon>IRL clade</taxon>
        <taxon>Trifolieae</taxon>
        <taxon>Medicago</taxon>
    </lineage>
</organism>
<dbReference type="AlphaFoldDB" id="A2Q656"/>
<protein>
    <submittedName>
        <fullName evidence="1">Uncharacterized protein</fullName>
    </submittedName>
</protein>
<name>A2Q656_MEDTR</name>
<evidence type="ECO:0000313" key="1">
    <source>
        <dbReference type="EMBL" id="ABN09076.1"/>
    </source>
</evidence>
<reference evidence="1" key="1">
    <citation type="submission" date="2005-12" db="EMBL/GenBank/DDBJ databases">
        <authorList>
            <person name="Town C.D."/>
        </authorList>
    </citation>
    <scope>NUCLEOTIDE SEQUENCE</scope>
</reference>
<proteinExistence type="predicted"/>
<sequence length="78" mass="8828">MTLKTVLNEGKSNILHRVVKSARFDPHRSRFCPQLRLLHPLSPNAPRWSTLSRFVVSGHSAPRSAAINNKEINKTKIT</sequence>
<dbReference type="EMBL" id="AC172744">
    <property type="protein sequence ID" value="ABN09076.1"/>
    <property type="molecule type" value="Genomic_DNA"/>
</dbReference>
<reference evidence="1" key="2">
    <citation type="submission" date="2007-03" db="EMBL/GenBank/DDBJ databases">
        <authorList>
            <consortium name="The International Medicago Genome Annotation Group"/>
        </authorList>
    </citation>
    <scope>NUCLEOTIDE SEQUENCE</scope>
</reference>